<dbReference type="AlphaFoldDB" id="A0A9D1H7E4"/>
<dbReference type="SUPFAM" id="SSF55729">
    <property type="entry name" value="Acyl-CoA N-acyltransferases (Nat)"/>
    <property type="match status" value="1"/>
</dbReference>
<proteinExistence type="predicted"/>
<gene>
    <name evidence="2" type="ORF">IAC43_08785</name>
</gene>
<dbReference type="EMBL" id="DVLW01000240">
    <property type="protein sequence ID" value="HIT95267.1"/>
    <property type="molecule type" value="Genomic_DNA"/>
</dbReference>
<evidence type="ECO:0000313" key="2">
    <source>
        <dbReference type="EMBL" id="HIT95267.1"/>
    </source>
</evidence>
<reference evidence="2" key="2">
    <citation type="journal article" date="2021" name="PeerJ">
        <title>Extensive microbial diversity within the chicken gut microbiome revealed by metagenomics and culture.</title>
        <authorList>
            <person name="Gilroy R."/>
            <person name="Ravi A."/>
            <person name="Getino M."/>
            <person name="Pursley I."/>
            <person name="Horton D.L."/>
            <person name="Alikhan N.F."/>
            <person name="Baker D."/>
            <person name="Gharbi K."/>
            <person name="Hall N."/>
            <person name="Watson M."/>
            <person name="Adriaenssens E.M."/>
            <person name="Foster-Nyarko E."/>
            <person name="Jarju S."/>
            <person name="Secka A."/>
            <person name="Antonio M."/>
            <person name="Oren A."/>
            <person name="Chaudhuri R.R."/>
            <person name="La Ragione R."/>
            <person name="Hildebrand F."/>
            <person name="Pallen M.J."/>
        </authorList>
    </citation>
    <scope>NUCLEOTIDE SEQUENCE</scope>
    <source>
        <strain evidence="2">ChiBcec7-5410</strain>
    </source>
</reference>
<dbReference type="InterPro" id="IPR000182">
    <property type="entry name" value="GNAT_dom"/>
</dbReference>
<sequence>MENKYCLRRAQEADYADLIDFGNYVFGIDFRALLPKLYRNHPELAADHVMVTEPGERGERIRSMVGCFKIPLKVGDESLLVRGIGTVSVHPYDRGKGYMKMAMHKAIDDAREEGADYMVLSGRKQRYQHYGFDKCATHYEFDLSASVYEQLRRYGVEGICSPVSEDGYTVLNVKDSEKYVADCQALYERQPVFAVRQNFLEIAQSWRSEVRVLLRDGNFAGYMTIGNAYGNYTVNEMVLNEELSGEDGMGFLPGVVALLGAAVAQGAGSVEVVLMPFQTALIRCMTLIAEHCRICGGYGINVMNYAKVVKAYLQVKADRQPVMDGEYVFEVIGREKVRVRVLNGKVTVEEVGKEVPADISLPHLQMMNFLFAPTGQMGLCGRQPALEKNWFPIPVCFSEQDNV</sequence>
<dbReference type="CDD" id="cd04301">
    <property type="entry name" value="NAT_SF"/>
    <property type="match status" value="1"/>
</dbReference>
<evidence type="ECO:0000259" key="1">
    <source>
        <dbReference type="PROSITE" id="PS51186"/>
    </source>
</evidence>
<protein>
    <submittedName>
        <fullName evidence="2">GNAT family N-acetyltransferase</fullName>
    </submittedName>
</protein>
<dbReference type="Pfam" id="PF13527">
    <property type="entry name" value="Acetyltransf_9"/>
    <property type="match status" value="1"/>
</dbReference>
<dbReference type="Proteomes" id="UP000824160">
    <property type="component" value="Unassembled WGS sequence"/>
</dbReference>
<comment type="caution">
    <text evidence="2">The sequence shown here is derived from an EMBL/GenBank/DDBJ whole genome shotgun (WGS) entry which is preliminary data.</text>
</comment>
<organism evidence="2 3">
    <name type="scientific">Candidatus Faecivivens stercoripullorum</name>
    <dbReference type="NCBI Taxonomy" id="2840805"/>
    <lineage>
        <taxon>Bacteria</taxon>
        <taxon>Bacillati</taxon>
        <taxon>Bacillota</taxon>
        <taxon>Clostridia</taxon>
        <taxon>Eubacteriales</taxon>
        <taxon>Oscillospiraceae</taxon>
        <taxon>Oscillospiraceae incertae sedis</taxon>
        <taxon>Candidatus Faecivivens</taxon>
    </lineage>
</organism>
<dbReference type="GO" id="GO:0016747">
    <property type="term" value="F:acyltransferase activity, transferring groups other than amino-acyl groups"/>
    <property type="evidence" value="ECO:0007669"/>
    <property type="project" value="InterPro"/>
</dbReference>
<feature type="domain" description="N-acetyltransferase" evidence="1">
    <location>
        <begin position="5"/>
        <end position="154"/>
    </location>
</feature>
<name>A0A9D1H7E4_9FIRM</name>
<accession>A0A9D1H7E4</accession>
<reference evidence="2" key="1">
    <citation type="submission" date="2020-10" db="EMBL/GenBank/DDBJ databases">
        <authorList>
            <person name="Gilroy R."/>
        </authorList>
    </citation>
    <scope>NUCLEOTIDE SEQUENCE</scope>
    <source>
        <strain evidence="2">ChiBcec7-5410</strain>
    </source>
</reference>
<dbReference type="InterPro" id="IPR016181">
    <property type="entry name" value="Acyl_CoA_acyltransferase"/>
</dbReference>
<dbReference type="PROSITE" id="PS51186">
    <property type="entry name" value="GNAT"/>
    <property type="match status" value="1"/>
</dbReference>
<dbReference type="Gene3D" id="3.40.630.30">
    <property type="match status" value="1"/>
</dbReference>
<evidence type="ECO:0000313" key="3">
    <source>
        <dbReference type="Proteomes" id="UP000824160"/>
    </source>
</evidence>